<dbReference type="InterPro" id="IPR015947">
    <property type="entry name" value="PUA-like_sf"/>
</dbReference>
<dbReference type="SUPFAM" id="SSF88697">
    <property type="entry name" value="PUA domain-like"/>
    <property type="match status" value="1"/>
</dbReference>
<dbReference type="KEGG" id="hcr:X271_00240"/>
<dbReference type="Proteomes" id="UP000019450">
    <property type="component" value="Chromosome"/>
</dbReference>
<dbReference type="eggNOG" id="COG4933">
    <property type="taxonomic scope" value="Bacteria"/>
</dbReference>
<organism evidence="1 2">
    <name type="scientific">Candidatus Hepatoplasma crinochetorum Av</name>
    <dbReference type="NCBI Taxonomy" id="1427984"/>
    <lineage>
        <taxon>Bacteria</taxon>
        <taxon>Bacillati</taxon>
        <taxon>Mycoplasmatota</taxon>
        <taxon>Mollicutes</taxon>
        <taxon>Candidatus Hepatoplasmataceae</taxon>
        <taxon>Candidatus Hepatoplasma</taxon>
    </lineage>
</organism>
<dbReference type="HOGENOM" id="CLU_135561_1_0_14"/>
<reference evidence="1 2" key="1">
    <citation type="journal article" date="2014" name="Genome Biol. Evol.">
        <title>Phylogenomics of "Candidatus Hepatoplasma crinochetorum," a Lineage of Mollicutes Associated with Noninsect Arthropods.</title>
        <authorList>
            <person name="Leclercq S."/>
            <person name="Dittmer J."/>
            <person name="Bouchon D."/>
            <person name="Cordaux R."/>
        </authorList>
    </citation>
    <scope>NUCLEOTIDE SEQUENCE [LARGE SCALE GENOMIC DNA]</scope>
    <source>
        <strain evidence="1 2">Av</strain>
    </source>
</reference>
<name>W8GMU1_9MOLU</name>
<proteinExistence type="predicted"/>
<dbReference type="AlphaFoldDB" id="W8GMU1"/>
<accession>W8GMU1</accession>
<evidence type="ECO:0000313" key="1">
    <source>
        <dbReference type="EMBL" id="AHK22346.1"/>
    </source>
</evidence>
<evidence type="ECO:0000313" key="2">
    <source>
        <dbReference type="Proteomes" id="UP000019450"/>
    </source>
</evidence>
<dbReference type="EMBL" id="CP006932">
    <property type="protein sequence ID" value="AHK22346.1"/>
    <property type="molecule type" value="Genomic_DNA"/>
</dbReference>
<dbReference type="Gene3D" id="2.30.130.30">
    <property type="entry name" value="Hypothetical protein"/>
    <property type="match status" value="1"/>
</dbReference>
<gene>
    <name evidence="1" type="ORF">X271_00240</name>
</gene>
<evidence type="ECO:0008006" key="3">
    <source>
        <dbReference type="Google" id="ProtNLM"/>
    </source>
</evidence>
<dbReference type="OrthoDB" id="9800495at2"/>
<protein>
    <recommendedName>
        <fullName evidence="3">ASCH domain-containing protein</fullName>
    </recommendedName>
</protein>
<dbReference type="RefSeq" id="WP_025208648.1">
    <property type="nucleotide sequence ID" value="NZ_CP006932.1"/>
</dbReference>
<sequence>MKILMSIHQQHLENIKNNIKKYEFRKVEAKKLNEKEILLYVTFPISKIVGLIKIKNIYIDTPENIWKLTKKYAGINKEFYYNYYKNKAKAIAYEIEEFIEFKKPKELSEYKLKFPPQLFVYIDD</sequence>
<keyword evidence="2" id="KW-1185">Reference proteome</keyword>